<keyword evidence="2" id="KW-1185">Reference proteome</keyword>
<dbReference type="RefSeq" id="XP_010931917.1">
    <property type="nucleotide sequence ID" value="XM_010933615.3"/>
</dbReference>
<organism evidence="2 3">
    <name type="scientific">Elaeis guineensis var. tenera</name>
    <name type="common">Oil palm</name>
    <dbReference type="NCBI Taxonomy" id="51953"/>
    <lineage>
        <taxon>Eukaryota</taxon>
        <taxon>Viridiplantae</taxon>
        <taxon>Streptophyta</taxon>
        <taxon>Embryophyta</taxon>
        <taxon>Tracheophyta</taxon>
        <taxon>Spermatophyta</taxon>
        <taxon>Magnoliopsida</taxon>
        <taxon>Liliopsida</taxon>
        <taxon>Arecaceae</taxon>
        <taxon>Arecoideae</taxon>
        <taxon>Cocoseae</taxon>
        <taxon>Elaeidinae</taxon>
        <taxon>Elaeis</taxon>
    </lineage>
</organism>
<dbReference type="PANTHER" id="PTHR35292">
    <property type="entry name" value="EXPRESSED PROTEIN"/>
    <property type="match status" value="1"/>
</dbReference>
<gene>
    <name evidence="3" type="primary">LOC105052701</name>
</gene>
<accession>A0A6I9RSS6</accession>
<reference evidence="3" key="1">
    <citation type="submission" date="2025-08" db="UniProtKB">
        <authorList>
            <consortium name="RefSeq"/>
        </authorList>
    </citation>
    <scope>IDENTIFICATION</scope>
</reference>
<proteinExistence type="predicted"/>
<dbReference type="PANTHER" id="PTHR35292:SF13">
    <property type="entry name" value="OS03G0581800 PROTEIN"/>
    <property type="match status" value="1"/>
</dbReference>
<dbReference type="AlphaFoldDB" id="A0A6I9RSS6"/>
<evidence type="ECO:0000256" key="1">
    <source>
        <dbReference type="SAM" id="MobiDB-lite"/>
    </source>
</evidence>
<feature type="region of interest" description="Disordered" evidence="1">
    <location>
        <begin position="27"/>
        <end position="51"/>
    </location>
</feature>
<evidence type="ECO:0000313" key="2">
    <source>
        <dbReference type="Proteomes" id="UP000504607"/>
    </source>
</evidence>
<protein>
    <submittedName>
        <fullName evidence="3">Uncharacterized protein LOC105052701 isoform X2</fullName>
    </submittedName>
</protein>
<name>A0A6I9RSS6_ELAGV</name>
<dbReference type="OrthoDB" id="537257at2759"/>
<sequence length="96" mass="10476">MATRVALATASSLPRSSLPSLAAKLAPHRGLTSGGDHHGPPKVNIWEDPLSPSKWKEEHEKRNKECKLSSCILPVDSITTSIKIFSLQLLMCIRCS</sequence>
<evidence type="ECO:0000313" key="3">
    <source>
        <dbReference type="RefSeq" id="XP_010931917.1"/>
    </source>
</evidence>
<dbReference type="Proteomes" id="UP000504607">
    <property type="component" value="Chromosome 10"/>
</dbReference>